<reference evidence="1 2" key="1">
    <citation type="submission" date="2024-05" db="EMBL/GenBank/DDBJ databases">
        <title>A high-quality chromosomal-level genome assembly of Topmouth culter (Culter alburnus).</title>
        <authorList>
            <person name="Zhao H."/>
        </authorList>
    </citation>
    <scope>NUCLEOTIDE SEQUENCE [LARGE SCALE GENOMIC DNA]</scope>
    <source>
        <strain evidence="1">CATC2023</strain>
        <tissue evidence="1">Muscle</tissue>
    </source>
</reference>
<feature type="non-terminal residue" evidence="1">
    <location>
        <position position="1"/>
    </location>
</feature>
<keyword evidence="2" id="KW-1185">Reference proteome</keyword>
<sequence length="63" mass="7368">PQKGSTERFTKHPAKPSALHTATDLFSMEKQYWKIELDRVHRGSLGKEQTSYQKTLWCYLASR</sequence>
<evidence type="ECO:0000313" key="2">
    <source>
        <dbReference type="Proteomes" id="UP001479290"/>
    </source>
</evidence>
<name>A0AAW1Z7V2_CULAL</name>
<comment type="caution">
    <text evidence="1">The sequence shown here is derived from an EMBL/GenBank/DDBJ whole genome shotgun (WGS) entry which is preliminary data.</text>
</comment>
<organism evidence="1 2">
    <name type="scientific">Culter alburnus</name>
    <name type="common">Topmouth culter</name>
    <dbReference type="NCBI Taxonomy" id="194366"/>
    <lineage>
        <taxon>Eukaryota</taxon>
        <taxon>Metazoa</taxon>
        <taxon>Chordata</taxon>
        <taxon>Craniata</taxon>
        <taxon>Vertebrata</taxon>
        <taxon>Euteleostomi</taxon>
        <taxon>Actinopterygii</taxon>
        <taxon>Neopterygii</taxon>
        <taxon>Teleostei</taxon>
        <taxon>Ostariophysi</taxon>
        <taxon>Cypriniformes</taxon>
        <taxon>Xenocyprididae</taxon>
        <taxon>Xenocypridinae</taxon>
        <taxon>Culter</taxon>
    </lineage>
</organism>
<dbReference type="Proteomes" id="UP001479290">
    <property type="component" value="Unassembled WGS sequence"/>
</dbReference>
<evidence type="ECO:0000313" key="1">
    <source>
        <dbReference type="EMBL" id="KAK9957519.1"/>
    </source>
</evidence>
<gene>
    <name evidence="1" type="ORF">ABG768_011761</name>
</gene>
<dbReference type="EMBL" id="JAWDJR010000019">
    <property type="protein sequence ID" value="KAK9957519.1"/>
    <property type="molecule type" value="Genomic_DNA"/>
</dbReference>
<protein>
    <submittedName>
        <fullName evidence="1">Uncharacterized protein</fullName>
    </submittedName>
</protein>
<dbReference type="AlphaFoldDB" id="A0AAW1Z7V2"/>
<proteinExistence type="predicted"/>
<accession>A0AAW1Z7V2</accession>